<dbReference type="GO" id="GO:0005789">
    <property type="term" value="C:endoplasmic reticulum membrane"/>
    <property type="evidence" value="ECO:0007669"/>
    <property type="project" value="TreeGrafter"/>
</dbReference>
<dbReference type="PANTHER" id="PTHR13144:SF0">
    <property type="entry name" value="PROTEIN TEX261"/>
    <property type="match status" value="1"/>
</dbReference>
<dbReference type="GO" id="GO:0097020">
    <property type="term" value="F:COPII receptor activity"/>
    <property type="evidence" value="ECO:0007669"/>
    <property type="project" value="InterPro"/>
</dbReference>
<accession>A0AAJ4XJ99</accession>
<protein>
    <submittedName>
        <fullName evidence="7">Uncharacterized protein</fullName>
    </submittedName>
</protein>
<keyword evidence="3 6" id="KW-0812">Transmembrane</keyword>
<evidence type="ECO:0000256" key="5">
    <source>
        <dbReference type="ARBA" id="ARBA00023136"/>
    </source>
</evidence>
<evidence type="ECO:0000256" key="2">
    <source>
        <dbReference type="ARBA" id="ARBA00008096"/>
    </source>
</evidence>
<dbReference type="GO" id="GO:0000139">
    <property type="term" value="C:Golgi membrane"/>
    <property type="evidence" value="ECO:0007669"/>
    <property type="project" value="TreeGrafter"/>
</dbReference>
<feature type="transmembrane region" description="Helical" evidence="6">
    <location>
        <begin position="47"/>
        <end position="70"/>
    </location>
</feature>
<dbReference type="InterPro" id="IPR007277">
    <property type="entry name" value="Svp26/Tex261"/>
</dbReference>
<dbReference type="Pfam" id="PF04148">
    <property type="entry name" value="Erv26"/>
    <property type="match status" value="1"/>
</dbReference>
<reference evidence="7" key="1">
    <citation type="submission" date="2023-10" db="EMBL/GenBank/DDBJ databases">
        <authorList>
            <person name="Guldener U."/>
        </authorList>
    </citation>
    <scope>NUCLEOTIDE SEQUENCE</scope>
    <source>
        <strain evidence="7">Mp4</strain>
    </source>
</reference>
<dbReference type="GO" id="GO:0006888">
    <property type="term" value="P:endoplasmic reticulum to Golgi vesicle-mediated transport"/>
    <property type="evidence" value="ECO:0007669"/>
    <property type="project" value="InterPro"/>
</dbReference>
<dbReference type="Proteomes" id="UP001294444">
    <property type="component" value="Unassembled WGS sequence"/>
</dbReference>
<dbReference type="PANTHER" id="PTHR13144">
    <property type="entry name" value="TEX261 PROTEIN"/>
    <property type="match status" value="1"/>
</dbReference>
<evidence type="ECO:0000256" key="4">
    <source>
        <dbReference type="ARBA" id="ARBA00022989"/>
    </source>
</evidence>
<keyword evidence="4 6" id="KW-1133">Transmembrane helix</keyword>
<comment type="subcellular location">
    <subcellularLocation>
        <location evidence="1">Membrane</location>
        <topology evidence="1">Multi-pass membrane protein</topology>
    </subcellularLocation>
</comment>
<feature type="transmembrane region" description="Helical" evidence="6">
    <location>
        <begin position="97"/>
        <end position="118"/>
    </location>
</feature>
<comment type="caution">
    <text evidence="7">The sequence shown here is derived from an EMBL/GenBank/DDBJ whole genome shotgun (WGS) entry which is preliminary data.</text>
</comment>
<evidence type="ECO:0000256" key="3">
    <source>
        <dbReference type="ARBA" id="ARBA00022692"/>
    </source>
</evidence>
<dbReference type="AlphaFoldDB" id="A0AAJ4XJ99"/>
<dbReference type="GO" id="GO:0030134">
    <property type="term" value="C:COPII-coated ER to Golgi transport vesicle"/>
    <property type="evidence" value="ECO:0007669"/>
    <property type="project" value="TreeGrafter"/>
</dbReference>
<proteinExistence type="inferred from homology"/>
<name>A0AAJ4XJ99_9BASI</name>
<feature type="transmembrane region" description="Helical" evidence="6">
    <location>
        <begin position="6"/>
        <end position="27"/>
    </location>
</feature>
<evidence type="ECO:0000313" key="7">
    <source>
        <dbReference type="EMBL" id="SNX82721.1"/>
    </source>
</evidence>
<keyword evidence="8" id="KW-1185">Reference proteome</keyword>
<evidence type="ECO:0000313" key="8">
    <source>
        <dbReference type="Proteomes" id="UP001294444"/>
    </source>
</evidence>
<keyword evidence="5 6" id="KW-0472">Membrane</keyword>
<comment type="similarity">
    <text evidence="2">Belongs to the SVP26 family.</text>
</comment>
<organism evidence="7 8">
    <name type="scientific">Melanopsichium pennsylvanicum</name>
    <dbReference type="NCBI Taxonomy" id="63383"/>
    <lineage>
        <taxon>Eukaryota</taxon>
        <taxon>Fungi</taxon>
        <taxon>Dikarya</taxon>
        <taxon>Basidiomycota</taxon>
        <taxon>Ustilaginomycotina</taxon>
        <taxon>Ustilaginomycetes</taxon>
        <taxon>Ustilaginales</taxon>
        <taxon>Ustilaginaceae</taxon>
        <taxon>Melanopsichium</taxon>
    </lineage>
</organism>
<gene>
    <name evidence="7" type="ORF">MEPE_01427</name>
</gene>
<dbReference type="EMBL" id="OAPG01000002">
    <property type="protein sequence ID" value="SNX82721.1"/>
    <property type="molecule type" value="Genomic_DNA"/>
</dbReference>
<evidence type="ECO:0000256" key="6">
    <source>
        <dbReference type="SAM" id="Phobius"/>
    </source>
</evidence>
<evidence type="ECO:0000256" key="1">
    <source>
        <dbReference type="ARBA" id="ARBA00004141"/>
    </source>
</evidence>
<sequence>MFLYILTYVFVASVGIAILVCLALGLLSLSQYIESHSTRARRLGLRLFYLTIFFQLAITVFDDVPFLPLFPASLSAPMHYLALSQSDWPFSTSRSSVGLYTTIFSLVLLPLVSHIWLVRYHTLTIHAWQRHRYDTLHRPKLPGGRLDWDVDSTQPLPGVEMTNLQVCAVLVVCVWSVPVYRLLGRIAGAQWGSGGVVVGQSRKQSERRS</sequence>